<keyword evidence="3" id="KW-1185">Reference proteome</keyword>
<keyword evidence="1" id="KW-1133">Transmembrane helix</keyword>
<sequence>MATSIKEHWEQLSEKHRDNLKEDIDVLISRSKDLAMGAAVIGGGFALSYYLIKKLGGSKKVKVSKKNNHEDHTSEMTIEKQPSMMSNIGHVVLTEITIFLLAIAKEKLIEYLQNINKGEENDEYTENS</sequence>
<keyword evidence="1" id="KW-0812">Transmembrane</keyword>
<proteinExistence type="predicted"/>
<dbReference type="EMBL" id="JAESIY010000001">
    <property type="protein sequence ID" value="MBL3654936.1"/>
    <property type="molecule type" value="Genomic_DNA"/>
</dbReference>
<protein>
    <recommendedName>
        <fullName evidence="4">DUF4235 domain-containing protein</fullName>
    </recommendedName>
</protein>
<organism evidence="2 3">
    <name type="scientific">Fulvivirga sediminis</name>
    <dbReference type="NCBI Taxonomy" id="2803949"/>
    <lineage>
        <taxon>Bacteria</taxon>
        <taxon>Pseudomonadati</taxon>
        <taxon>Bacteroidota</taxon>
        <taxon>Cytophagia</taxon>
        <taxon>Cytophagales</taxon>
        <taxon>Fulvivirgaceae</taxon>
        <taxon>Fulvivirga</taxon>
    </lineage>
</organism>
<evidence type="ECO:0000313" key="2">
    <source>
        <dbReference type="EMBL" id="MBL3654936.1"/>
    </source>
</evidence>
<accession>A0A937F281</accession>
<name>A0A937F281_9BACT</name>
<feature type="transmembrane region" description="Helical" evidence="1">
    <location>
        <begin position="34"/>
        <end position="52"/>
    </location>
</feature>
<evidence type="ECO:0008006" key="4">
    <source>
        <dbReference type="Google" id="ProtNLM"/>
    </source>
</evidence>
<dbReference type="RefSeq" id="WP_202242046.1">
    <property type="nucleotide sequence ID" value="NZ_JAESIY010000001.1"/>
</dbReference>
<gene>
    <name evidence="2" type="ORF">JL102_02240</name>
</gene>
<evidence type="ECO:0000256" key="1">
    <source>
        <dbReference type="SAM" id="Phobius"/>
    </source>
</evidence>
<dbReference type="AlphaFoldDB" id="A0A937F281"/>
<keyword evidence="1" id="KW-0472">Membrane</keyword>
<reference evidence="2" key="1">
    <citation type="submission" date="2021-01" db="EMBL/GenBank/DDBJ databases">
        <title>Fulvivirga kasyanovii gen. nov., sp nov., a novel member of the phylum Bacteroidetes isolated from seawater in a mussel farm.</title>
        <authorList>
            <person name="Zhao L.-H."/>
            <person name="Wang Z.-J."/>
        </authorList>
    </citation>
    <scope>NUCLEOTIDE SEQUENCE</scope>
    <source>
        <strain evidence="2">2943</strain>
    </source>
</reference>
<dbReference type="Proteomes" id="UP000659388">
    <property type="component" value="Unassembled WGS sequence"/>
</dbReference>
<comment type="caution">
    <text evidence="2">The sequence shown here is derived from an EMBL/GenBank/DDBJ whole genome shotgun (WGS) entry which is preliminary data.</text>
</comment>
<evidence type="ECO:0000313" key="3">
    <source>
        <dbReference type="Proteomes" id="UP000659388"/>
    </source>
</evidence>